<reference evidence="3 4" key="1">
    <citation type="submission" date="2020-05" db="EMBL/GenBank/DDBJ databases">
        <title>MicrobeNet Type strains.</title>
        <authorList>
            <person name="Nicholson A.C."/>
        </authorList>
    </citation>
    <scope>NUCLEOTIDE SEQUENCE [LARGE SCALE GENOMIC DNA]</scope>
    <source>
        <strain evidence="3 4">JCM 14282</strain>
    </source>
</reference>
<feature type="transmembrane region" description="Helical" evidence="1">
    <location>
        <begin position="12"/>
        <end position="32"/>
    </location>
</feature>
<evidence type="ECO:0000313" key="3">
    <source>
        <dbReference type="EMBL" id="NNH03179.1"/>
    </source>
</evidence>
<evidence type="ECO:0000259" key="2">
    <source>
        <dbReference type="Pfam" id="PF07331"/>
    </source>
</evidence>
<protein>
    <recommendedName>
        <fullName evidence="2">DUF1468 domain-containing protein</fullName>
    </recommendedName>
</protein>
<feature type="transmembrane region" description="Helical" evidence="1">
    <location>
        <begin position="44"/>
        <end position="70"/>
    </location>
</feature>
<feature type="transmembrane region" description="Helical" evidence="1">
    <location>
        <begin position="82"/>
        <end position="114"/>
    </location>
</feature>
<dbReference type="AlphaFoldDB" id="A0A7Y2LYJ2"/>
<keyword evidence="1" id="KW-0472">Membrane</keyword>
<dbReference type="RefSeq" id="WP_167037969.1">
    <property type="nucleotide sequence ID" value="NZ_BAAANA010000001.1"/>
</dbReference>
<evidence type="ECO:0000256" key="1">
    <source>
        <dbReference type="SAM" id="Phobius"/>
    </source>
</evidence>
<dbReference type="EMBL" id="JABEMB010000004">
    <property type="protein sequence ID" value="NNH03179.1"/>
    <property type="molecule type" value="Genomic_DNA"/>
</dbReference>
<feature type="transmembrane region" description="Helical" evidence="1">
    <location>
        <begin position="134"/>
        <end position="159"/>
    </location>
</feature>
<keyword evidence="4" id="KW-1185">Reference proteome</keyword>
<accession>A0A7Y2LYJ2</accession>
<proteinExistence type="predicted"/>
<dbReference type="InterPro" id="IPR009936">
    <property type="entry name" value="DUF1468"/>
</dbReference>
<comment type="caution">
    <text evidence="3">The sequence shown here is derived from an EMBL/GenBank/DDBJ whole genome shotgun (WGS) entry which is preliminary data.</text>
</comment>
<gene>
    <name evidence="3" type="ORF">HLA99_04840</name>
</gene>
<keyword evidence="1" id="KW-0812">Transmembrane</keyword>
<dbReference type="Pfam" id="PF07331">
    <property type="entry name" value="TctB"/>
    <property type="match status" value="1"/>
</dbReference>
<organism evidence="3 4">
    <name type="scientific">Microbacterium ulmi</name>
    <dbReference type="NCBI Taxonomy" id="179095"/>
    <lineage>
        <taxon>Bacteria</taxon>
        <taxon>Bacillati</taxon>
        <taxon>Actinomycetota</taxon>
        <taxon>Actinomycetes</taxon>
        <taxon>Micrococcales</taxon>
        <taxon>Microbacteriaceae</taxon>
        <taxon>Microbacterium</taxon>
    </lineage>
</organism>
<keyword evidence="1" id="KW-1133">Transmembrane helix</keyword>
<evidence type="ECO:0000313" key="4">
    <source>
        <dbReference type="Proteomes" id="UP000543598"/>
    </source>
</evidence>
<feature type="domain" description="DUF1468" evidence="2">
    <location>
        <begin position="15"/>
        <end position="156"/>
    </location>
</feature>
<dbReference type="Proteomes" id="UP000543598">
    <property type="component" value="Unassembled WGS sequence"/>
</dbReference>
<name>A0A7Y2LYJ2_9MICO</name>
<sequence length="165" mass="17556">MDKSGTQRRGRLIAGAVGAIVAILYLVMAFQLPMGRPDAPSAGVFPVMVGFFVLAASLVMMAEALFTARVHGDIRFPKGRSLVLVLVFAGATVAMTLLLPYLGLLLTVFLYMVVLVRFIDKGTLLGGSGWIRPLIVAAVVAAVMTFVFVAFLGVPLHALPMGMVY</sequence>